<dbReference type="NCBIfam" id="NF038032">
    <property type="entry name" value="CehA_McbA_metalo"/>
    <property type="match status" value="1"/>
</dbReference>
<dbReference type="SUPFAM" id="SSF89550">
    <property type="entry name" value="PHP domain-like"/>
    <property type="match status" value="1"/>
</dbReference>
<dbReference type="InterPro" id="IPR052018">
    <property type="entry name" value="PHP_domain"/>
</dbReference>
<protein>
    <submittedName>
        <fullName evidence="1">PHP domain-containing protein</fullName>
    </submittedName>
</protein>
<dbReference type="GO" id="GO:0004534">
    <property type="term" value="F:5'-3' RNA exonuclease activity"/>
    <property type="evidence" value="ECO:0007669"/>
    <property type="project" value="TreeGrafter"/>
</dbReference>
<dbReference type="CDD" id="cd07432">
    <property type="entry name" value="PHP_HisPPase"/>
    <property type="match status" value="1"/>
</dbReference>
<accession>A0A7C9IQX6</accession>
<proteinExistence type="predicted"/>
<name>A0A7C9IQX6_9RHOB</name>
<reference evidence="1 2" key="1">
    <citation type="submission" date="2019-12" db="EMBL/GenBank/DDBJ databases">
        <authorList>
            <person name="Lee S.D."/>
        </authorList>
    </citation>
    <scope>NUCLEOTIDE SEQUENCE [LARGE SCALE GENOMIC DNA]</scope>
    <source>
        <strain evidence="1 2">GH1-50</strain>
    </source>
</reference>
<evidence type="ECO:0000313" key="2">
    <source>
        <dbReference type="Proteomes" id="UP000480350"/>
    </source>
</evidence>
<dbReference type="PANTHER" id="PTHR42924:SF3">
    <property type="entry name" value="POLYMERASE_HISTIDINOL PHOSPHATASE N-TERMINAL DOMAIN-CONTAINING PROTEIN"/>
    <property type="match status" value="1"/>
</dbReference>
<organism evidence="1 2">
    <name type="scientific">Kangsaoukella pontilimi</name>
    <dbReference type="NCBI Taxonomy" id="2691042"/>
    <lineage>
        <taxon>Bacteria</taxon>
        <taxon>Pseudomonadati</taxon>
        <taxon>Pseudomonadota</taxon>
        <taxon>Alphaproteobacteria</taxon>
        <taxon>Rhodobacterales</taxon>
        <taxon>Paracoccaceae</taxon>
        <taxon>Kangsaoukella</taxon>
    </lineage>
</organism>
<dbReference type="Proteomes" id="UP000480350">
    <property type="component" value="Unassembled WGS sequence"/>
</dbReference>
<keyword evidence="2" id="KW-1185">Reference proteome</keyword>
<dbReference type="RefSeq" id="WP_160765735.1">
    <property type="nucleotide sequence ID" value="NZ_WUPT01000006.1"/>
</dbReference>
<dbReference type="GO" id="GO:0035312">
    <property type="term" value="F:5'-3' DNA exonuclease activity"/>
    <property type="evidence" value="ECO:0007669"/>
    <property type="project" value="TreeGrafter"/>
</dbReference>
<sequence length="473" mass="51974">MTDRDRMTIRRRIDRQDKARSEYFLIPFDVPEGVTRVDIRFSYPKASDCVIDLGLGTPDMGDFPSEGALAGWSGGARSQIFVATDAATPGYRPGLWPGRWQVILGFYKLPETPVEITLDIVFDRTPRAAARAQSPRLPKRAGAGWYRGDLQCHTFHSDARGAPETLHQTARREGLDFLAVTDHNTTTAHAAYFDRDDSAVPVFIPAYEFTTAAGHGNVFGAREVADFRVANSDDVRRMVARLRAQGHLFSVNHDKPDIPWTYDLPEIDCMEVWQAPWMAGNHISLARYQERLAAGLRITAIGGSDFHQPESDDSGNLATLARPCTFLWCEELSVAGVLDALRAGQSFVTEAPEGPRLTIRVGEVGHGGAVPASEAHLLICQATGAPGDMIEIWDARGRIAQQRIETPDHDTVLEVVGPVGFVRAQIVAERSRADIVAAARAHVAAGRGGRMDWEGSWDKPVIRALTSPIYIDE</sequence>
<dbReference type="InterPro" id="IPR016195">
    <property type="entry name" value="Pol/histidinol_Pase-like"/>
</dbReference>
<comment type="caution">
    <text evidence="1">The sequence shown here is derived from an EMBL/GenBank/DDBJ whole genome shotgun (WGS) entry which is preliminary data.</text>
</comment>
<dbReference type="Gene3D" id="3.20.20.140">
    <property type="entry name" value="Metal-dependent hydrolases"/>
    <property type="match status" value="1"/>
</dbReference>
<dbReference type="AlphaFoldDB" id="A0A7C9IQX6"/>
<dbReference type="PANTHER" id="PTHR42924">
    <property type="entry name" value="EXONUCLEASE"/>
    <property type="match status" value="1"/>
</dbReference>
<dbReference type="EMBL" id="WUPT01000006">
    <property type="protein sequence ID" value="MXQ09810.1"/>
    <property type="molecule type" value="Genomic_DNA"/>
</dbReference>
<gene>
    <name evidence="1" type="ORF">GQ651_18335</name>
</gene>
<reference evidence="1 2" key="2">
    <citation type="submission" date="2020-03" db="EMBL/GenBank/DDBJ databases">
        <title>Kangsaoukella pontilimi gen. nov., sp. nov., a new member of the family Rhodobacteraceae isolated from a tidal mudflat.</title>
        <authorList>
            <person name="Kim I.S."/>
        </authorList>
    </citation>
    <scope>NUCLEOTIDE SEQUENCE [LARGE SCALE GENOMIC DNA]</scope>
    <source>
        <strain evidence="1 2">GH1-50</strain>
    </source>
</reference>
<evidence type="ECO:0000313" key="1">
    <source>
        <dbReference type="EMBL" id="MXQ09810.1"/>
    </source>
</evidence>